<dbReference type="CDD" id="cd09917">
    <property type="entry name" value="F-box_SF"/>
    <property type="match status" value="1"/>
</dbReference>
<dbReference type="Gene3D" id="1.20.1280.50">
    <property type="match status" value="1"/>
</dbReference>
<gene>
    <name evidence="2" type="ORF">N7539_008545</name>
</gene>
<organism evidence="2 3">
    <name type="scientific">Penicillium diatomitis</name>
    <dbReference type="NCBI Taxonomy" id="2819901"/>
    <lineage>
        <taxon>Eukaryota</taxon>
        <taxon>Fungi</taxon>
        <taxon>Dikarya</taxon>
        <taxon>Ascomycota</taxon>
        <taxon>Pezizomycotina</taxon>
        <taxon>Eurotiomycetes</taxon>
        <taxon>Eurotiomycetidae</taxon>
        <taxon>Eurotiales</taxon>
        <taxon>Aspergillaceae</taxon>
        <taxon>Penicillium</taxon>
    </lineage>
</organism>
<dbReference type="AlphaFoldDB" id="A0A9W9WQS3"/>
<evidence type="ECO:0000313" key="3">
    <source>
        <dbReference type="Proteomes" id="UP001148312"/>
    </source>
</evidence>
<dbReference type="RefSeq" id="XP_056786522.1">
    <property type="nucleotide sequence ID" value="XM_056938140.1"/>
</dbReference>
<reference evidence="2" key="1">
    <citation type="submission" date="2022-12" db="EMBL/GenBank/DDBJ databases">
        <authorList>
            <person name="Petersen C."/>
        </authorList>
    </citation>
    <scope>NUCLEOTIDE SEQUENCE</scope>
    <source>
        <strain evidence="2">IBT 30728</strain>
    </source>
</reference>
<proteinExistence type="predicted"/>
<accession>A0A9W9WQS3</accession>
<sequence>MFDTLPSEILYHIADFLPPNSVCAVGRVSRRLHAIFTPIVYQSITLRATNEWALNVLDVNSFFLHHDYGRAQDCLRHTRYLCIQAPIQLVRFSRCAYYSIFRMTGMDGCSPDAMSEVVAHKQFLRDLELQVSQIFSCLNPHSLRTFEWKLGTCVPTSIFGADGYLARYQPHIEHLNLLTDGTCFHARHGLGGLSQLRTVKDLKWDGIQHREEVESLRGCLRCNHSHLESLSVGFTPSAFANSLSWNHLVGLGPGDGVCRTPTSMTFPGLTQLSLSQITLPSHFPSDECFTFHTLRSLSLRHCPNQLRLLHLLSKEPDKIQLDSLESCFDFLQDDHRHANAISQFLLSFNGLRNLYLHMSNFPPLGSDFVEGIRAHRATLKWLVYHERQLAPLDDSGLFEEDRDVSPNWVGELDHAIDQRQVTFLALSICPRAARTCLEPAREHSQLQLLHLRFSGPERLHLNLAQEIRALLLEIQRANSVGVCAPGSYFQGDNLDTHDPSRSTHIASLQSSALPHLAEAKAFLSFATWAFSPQGIPSLKALAFGDFSHEDRYEAQRFLIRRRDPSKESQATSEYPDFVPFEVADLDTWEGFLGDGARFLAACPGGGLMESPYDF</sequence>
<evidence type="ECO:0000259" key="1">
    <source>
        <dbReference type="PROSITE" id="PS50181"/>
    </source>
</evidence>
<dbReference type="EMBL" id="JAPWDQ010000013">
    <property type="protein sequence ID" value="KAJ5471976.1"/>
    <property type="molecule type" value="Genomic_DNA"/>
</dbReference>
<dbReference type="GeneID" id="81628390"/>
<evidence type="ECO:0000313" key="2">
    <source>
        <dbReference type="EMBL" id="KAJ5471976.1"/>
    </source>
</evidence>
<feature type="domain" description="F-box" evidence="1">
    <location>
        <begin position="1"/>
        <end position="44"/>
    </location>
</feature>
<dbReference type="SUPFAM" id="SSF81383">
    <property type="entry name" value="F-box domain"/>
    <property type="match status" value="1"/>
</dbReference>
<dbReference type="InterPro" id="IPR001810">
    <property type="entry name" value="F-box_dom"/>
</dbReference>
<dbReference type="PROSITE" id="PS50181">
    <property type="entry name" value="FBOX"/>
    <property type="match status" value="1"/>
</dbReference>
<comment type="caution">
    <text evidence="2">The sequence shown here is derived from an EMBL/GenBank/DDBJ whole genome shotgun (WGS) entry which is preliminary data.</text>
</comment>
<reference evidence="2" key="2">
    <citation type="journal article" date="2023" name="IMA Fungus">
        <title>Comparative genomic study of the Penicillium genus elucidates a diverse pangenome and 15 lateral gene transfer events.</title>
        <authorList>
            <person name="Petersen C."/>
            <person name="Sorensen T."/>
            <person name="Nielsen M.R."/>
            <person name="Sondergaard T.E."/>
            <person name="Sorensen J.L."/>
            <person name="Fitzpatrick D.A."/>
            <person name="Frisvad J.C."/>
            <person name="Nielsen K.L."/>
        </authorList>
    </citation>
    <scope>NUCLEOTIDE SEQUENCE</scope>
    <source>
        <strain evidence="2">IBT 30728</strain>
    </source>
</reference>
<protein>
    <recommendedName>
        <fullName evidence="1">F-box domain-containing protein</fullName>
    </recommendedName>
</protein>
<name>A0A9W9WQS3_9EURO</name>
<dbReference type="InterPro" id="IPR036047">
    <property type="entry name" value="F-box-like_dom_sf"/>
</dbReference>
<keyword evidence="3" id="KW-1185">Reference proteome</keyword>
<dbReference type="Proteomes" id="UP001148312">
    <property type="component" value="Unassembled WGS sequence"/>
</dbReference>
<dbReference type="Pfam" id="PF12937">
    <property type="entry name" value="F-box-like"/>
    <property type="match status" value="1"/>
</dbReference>